<accession>A0A1G7VW99</accession>
<feature type="transmembrane region" description="Helical" evidence="1">
    <location>
        <begin position="353"/>
        <end position="370"/>
    </location>
</feature>
<dbReference type="RefSeq" id="WP_089834952.1">
    <property type="nucleotide sequence ID" value="NZ_FNBN01000005.1"/>
</dbReference>
<feature type="transmembrane region" description="Helical" evidence="1">
    <location>
        <begin position="233"/>
        <end position="257"/>
    </location>
</feature>
<gene>
    <name evidence="2" type="ORF">SAMN04488121_105306</name>
</gene>
<keyword evidence="1" id="KW-0472">Membrane</keyword>
<feature type="transmembrane region" description="Helical" evidence="1">
    <location>
        <begin position="47"/>
        <end position="65"/>
    </location>
</feature>
<evidence type="ECO:0000256" key="1">
    <source>
        <dbReference type="SAM" id="Phobius"/>
    </source>
</evidence>
<dbReference type="Proteomes" id="UP000199045">
    <property type="component" value="Unassembled WGS sequence"/>
</dbReference>
<feature type="transmembrane region" description="Helical" evidence="1">
    <location>
        <begin position="403"/>
        <end position="424"/>
    </location>
</feature>
<keyword evidence="1" id="KW-0812">Transmembrane</keyword>
<organism evidence="2 3">
    <name type="scientific">Chitinophaga filiformis</name>
    <name type="common">Myxococcus filiformis</name>
    <name type="synonym">Flexibacter filiformis</name>
    <dbReference type="NCBI Taxonomy" id="104663"/>
    <lineage>
        <taxon>Bacteria</taxon>
        <taxon>Pseudomonadati</taxon>
        <taxon>Bacteroidota</taxon>
        <taxon>Chitinophagia</taxon>
        <taxon>Chitinophagales</taxon>
        <taxon>Chitinophagaceae</taxon>
        <taxon>Chitinophaga</taxon>
    </lineage>
</organism>
<feature type="transmembrane region" description="Helical" evidence="1">
    <location>
        <begin position="72"/>
        <end position="88"/>
    </location>
</feature>
<evidence type="ECO:0000313" key="2">
    <source>
        <dbReference type="EMBL" id="SDG63828.1"/>
    </source>
</evidence>
<evidence type="ECO:0000313" key="3">
    <source>
        <dbReference type="Proteomes" id="UP000199045"/>
    </source>
</evidence>
<feature type="transmembrane region" description="Helical" evidence="1">
    <location>
        <begin position="269"/>
        <end position="291"/>
    </location>
</feature>
<sequence>MTEIRFSWLKVLPLVFLTALVSAGIQMYHNLYYDFNAEATRFDGLQFLVFLIKNAVLWAAMGLAFRTVKPATLAFGVSLIIYFTDFFLNKHHILEGSVVLTNLHALFFNSEFLPALVFAFICFKKQSLRYFWPVWVFAAITSLLFYGSAYLDRSPYNVLFRYIRLNDLFSVPTGENTYRSLNVLMYVAHPAIQCGTYILYATCYMAAINKRSWKQLFRIDLSTHYTKPAALSIFYALRFLINLLIVGLFSYPAVILSQKYQQQLFNGHSLLLMILGMAGALTFLVAVTLYYRKFLLEYFSSNQIKISWLYWIVNLPIVGMLVFPFVVLFAKAIPEVEERTRFFYYEAQLGQKAGSIMFLMLLFNFIGMWIGEGFDVLYSSWIMWLIDSIILVIYCVSVRGYYFFLGTGWMAMLVYSGILAVTALKGENYFDSASPFTRSNATMWLTGAFTVVQFVVMLPIFHIEVIKTEQTPKGIDETVGEVAGYSNARLPPPNLLS</sequence>
<keyword evidence="1" id="KW-1133">Transmembrane helix</keyword>
<feature type="transmembrane region" description="Helical" evidence="1">
    <location>
        <begin position="376"/>
        <end position="396"/>
    </location>
</feature>
<dbReference type="OrthoDB" id="663122at2"/>
<feature type="transmembrane region" description="Helical" evidence="1">
    <location>
        <begin position="444"/>
        <end position="463"/>
    </location>
</feature>
<name>A0A1G7VW99_CHIFI</name>
<feature type="transmembrane region" description="Helical" evidence="1">
    <location>
        <begin position="130"/>
        <end position="151"/>
    </location>
</feature>
<proteinExistence type="predicted"/>
<protein>
    <submittedName>
        <fullName evidence="2">Uncharacterized protein</fullName>
    </submittedName>
</protein>
<feature type="transmembrane region" description="Helical" evidence="1">
    <location>
        <begin position="103"/>
        <end position="123"/>
    </location>
</feature>
<feature type="transmembrane region" description="Helical" evidence="1">
    <location>
        <begin position="311"/>
        <end position="333"/>
    </location>
</feature>
<dbReference type="EMBL" id="FNBN01000005">
    <property type="protein sequence ID" value="SDG63828.1"/>
    <property type="molecule type" value="Genomic_DNA"/>
</dbReference>
<reference evidence="2 3" key="1">
    <citation type="submission" date="2016-10" db="EMBL/GenBank/DDBJ databases">
        <authorList>
            <person name="de Groot N.N."/>
        </authorList>
    </citation>
    <scope>NUCLEOTIDE SEQUENCE [LARGE SCALE GENOMIC DNA]</scope>
    <source>
        <strain evidence="2 3">DSM 527</strain>
    </source>
</reference>
<dbReference type="AlphaFoldDB" id="A0A1G7VW99"/>